<name>A0A0E9XFI0_ANGAN</name>
<reference evidence="1" key="1">
    <citation type="submission" date="2014-11" db="EMBL/GenBank/DDBJ databases">
        <authorList>
            <person name="Amaro Gonzalez C."/>
        </authorList>
    </citation>
    <scope>NUCLEOTIDE SEQUENCE</scope>
</reference>
<sequence length="47" mass="5608">MLLNLERTETLRCNIDYRKNTGCNFNGNALFILVFCFTTRKMHSFLF</sequence>
<accession>A0A0E9XFI0</accession>
<organism evidence="1">
    <name type="scientific">Anguilla anguilla</name>
    <name type="common">European freshwater eel</name>
    <name type="synonym">Muraena anguilla</name>
    <dbReference type="NCBI Taxonomy" id="7936"/>
    <lineage>
        <taxon>Eukaryota</taxon>
        <taxon>Metazoa</taxon>
        <taxon>Chordata</taxon>
        <taxon>Craniata</taxon>
        <taxon>Vertebrata</taxon>
        <taxon>Euteleostomi</taxon>
        <taxon>Actinopterygii</taxon>
        <taxon>Neopterygii</taxon>
        <taxon>Teleostei</taxon>
        <taxon>Anguilliformes</taxon>
        <taxon>Anguillidae</taxon>
        <taxon>Anguilla</taxon>
    </lineage>
</organism>
<dbReference type="AlphaFoldDB" id="A0A0E9XFI0"/>
<reference evidence="1" key="2">
    <citation type="journal article" date="2015" name="Fish Shellfish Immunol.">
        <title>Early steps in the European eel (Anguilla anguilla)-Vibrio vulnificus interaction in the gills: Role of the RtxA13 toxin.</title>
        <authorList>
            <person name="Callol A."/>
            <person name="Pajuelo D."/>
            <person name="Ebbesson L."/>
            <person name="Teles M."/>
            <person name="MacKenzie S."/>
            <person name="Amaro C."/>
        </authorList>
    </citation>
    <scope>NUCLEOTIDE SEQUENCE</scope>
</reference>
<dbReference type="EMBL" id="GBXM01007090">
    <property type="protein sequence ID" value="JAI01488.1"/>
    <property type="molecule type" value="Transcribed_RNA"/>
</dbReference>
<evidence type="ECO:0000313" key="1">
    <source>
        <dbReference type="EMBL" id="JAI01488.1"/>
    </source>
</evidence>
<proteinExistence type="predicted"/>
<protein>
    <submittedName>
        <fullName evidence="1">Uncharacterized protein</fullName>
    </submittedName>
</protein>